<proteinExistence type="predicted"/>
<dbReference type="EMBL" id="JAEHOC010000001">
    <property type="protein sequence ID" value="KAG2446008.1"/>
    <property type="molecule type" value="Genomic_DNA"/>
</dbReference>
<comment type="caution">
    <text evidence="2">The sequence shown here is derived from an EMBL/GenBank/DDBJ whole genome shotgun (WGS) entry which is preliminary data.</text>
</comment>
<dbReference type="AlphaFoldDB" id="A0A835WEN5"/>
<feature type="region of interest" description="Disordered" evidence="1">
    <location>
        <begin position="47"/>
        <end position="66"/>
    </location>
</feature>
<name>A0A835WEN5_CHLIN</name>
<protein>
    <submittedName>
        <fullName evidence="2">Uncharacterized protein</fullName>
    </submittedName>
</protein>
<evidence type="ECO:0000256" key="1">
    <source>
        <dbReference type="SAM" id="MobiDB-lite"/>
    </source>
</evidence>
<feature type="compositionally biased region" description="Basic and acidic residues" evidence="1">
    <location>
        <begin position="48"/>
        <end position="66"/>
    </location>
</feature>
<reference evidence="2" key="1">
    <citation type="journal article" date="2020" name="bioRxiv">
        <title>Comparative genomics of Chlamydomonas.</title>
        <authorList>
            <person name="Craig R.J."/>
            <person name="Hasan A.R."/>
            <person name="Ness R.W."/>
            <person name="Keightley P.D."/>
        </authorList>
    </citation>
    <scope>NUCLEOTIDE SEQUENCE</scope>
    <source>
        <strain evidence="2">SAG 7.73</strain>
    </source>
</reference>
<evidence type="ECO:0000313" key="2">
    <source>
        <dbReference type="EMBL" id="KAG2446008.1"/>
    </source>
</evidence>
<gene>
    <name evidence="2" type="ORF">HXX76_000611</name>
</gene>
<dbReference type="Proteomes" id="UP000650467">
    <property type="component" value="Unassembled WGS sequence"/>
</dbReference>
<organism evidence="2 3">
    <name type="scientific">Chlamydomonas incerta</name>
    <dbReference type="NCBI Taxonomy" id="51695"/>
    <lineage>
        <taxon>Eukaryota</taxon>
        <taxon>Viridiplantae</taxon>
        <taxon>Chlorophyta</taxon>
        <taxon>core chlorophytes</taxon>
        <taxon>Chlorophyceae</taxon>
        <taxon>CS clade</taxon>
        <taxon>Chlamydomonadales</taxon>
        <taxon>Chlamydomonadaceae</taxon>
        <taxon>Chlamydomonas</taxon>
    </lineage>
</organism>
<accession>A0A835WEN5</accession>
<evidence type="ECO:0000313" key="3">
    <source>
        <dbReference type="Proteomes" id="UP000650467"/>
    </source>
</evidence>
<sequence>MNSHILAAVAAAAAGWAARSHKAALEKIQADGRAFRQVHEAKMQAMRDVNEAKRQRTDDVFAARSS</sequence>
<keyword evidence="3" id="KW-1185">Reference proteome</keyword>